<proteinExistence type="inferred from homology"/>
<protein>
    <submittedName>
        <fullName evidence="6">ABC transporter ATP-binding protein</fullName>
    </submittedName>
</protein>
<dbReference type="GO" id="GO:0016887">
    <property type="term" value="F:ATP hydrolysis activity"/>
    <property type="evidence" value="ECO:0007669"/>
    <property type="project" value="InterPro"/>
</dbReference>
<keyword evidence="2" id="KW-0813">Transport</keyword>
<evidence type="ECO:0000256" key="4">
    <source>
        <dbReference type="ARBA" id="ARBA00022840"/>
    </source>
</evidence>
<dbReference type="Proteomes" id="UP000324575">
    <property type="component" value="Unassembled WGS sequence"/>
</dbReference>
<keyword evidence="4 6" id="KW-0067">ATP-binding</keyword>
<dbReference type="AlphaFoldDB" id="A0A5M8P5T4"/>
<evidence type="ECO:0000259" key="5">
    <source>
        <dbReference type="PROSITE" id="PS50893"/>
    </source>
</evidence>
<evidence type="ECO:0000313" key="6">
    <source>
        <dbReference type="EMBL" id="KAA6303636.1"/>
    </source>
</evidence>
<dbReference type="InterPro" id="IPR015860">
    <property type="entry name" value="ABC_transpr_TagH-like"/>
</dbReference>
<dbReference type="SMART" id="SM00382">
    <property type="entry name" value="AAA"/>
    <property type="match status" value="1"/>
</dbReference>
<evidence type="ECO:0000256" key="1">
    <source>
        <dbReference type="ARBA" id="ARBA00005417"/>
    </source>
</evidence>
<evidence type="ECO:0000256" key="3">
    <source>
        <dbReference type="ARBA" id="ARBA00022741"/>
    </source>
</evidence>
<dbReference type="PANTHER" id="PTHR46743">
    <property type="entry name" value="TEICHOIC ACIDS EXPORT ATP-BINDING PROTEIN TAGH"/>
    <property type="match status" value="1"/>
</dbReference>
<comment type="caution">
    <text evidence="6">The sequence shown here is derived from an EMBL/GenBank/DDBJ whole genome shotgun (WGS) entry which is preliminary data.</text>
</comment>
<dbReference type="Gene3D" id="3.40.50.300">
    <property type="entry name" value="P-loop containing nucleotide triphosphate hydrolases"/>
    <property type="match status" value="1"/>
</dbReference>
<evidence type="ECO:0000256" key="2">
    <source>
        <dbReference type="ARBA" id="ARBA00022448"/>
    </source>
</evidence>
<dbReference type="EMBL" id="SNRX01000001">
    <property type="protein sequence ID" value="KAA6303636.1"/>
    <property type="molecule type" value="Genomic_DNA"/>
</dbReference>
<name>A0A5M8P5T4_9BACT</name>
<dbReference type="InterPro" id="IPR027417">
    <property type="entry name" value="P-loop_NTPase"/>
</dbReference>
<dbReference type="InterPro" id="IPR050683">
    <property type="entry name" value="Bact_Polysacc_Export_ATP-bd"/>
</dbReference>
<gene>
    <name evidence="6" type="ORF">EZS26_000187</name>
</gene>
<dbReference type="GO" id="GO:0016020">
    <property type="term" value="C:membrane"/>
    <property type="evidence" value="ECO:0007669"/>
    <property type="project" value="InterPro"/>
</dbReference>
<dbReference type="Pfam" id="PF14524">
    <property type="entry name" value="Wzt_C"/>
    <property type="match status" value="1"/>
</dbReference>
<sequence length="425" mass="47669">MSDIAIRIEDISKQYRLGLVSTKTLSHDLNRWWQTAVLRKEDPYLRIGDTNNRASKGESDYVWALKDISYEVKQGDILGIIGKNGAGKSTLLKILSRVTSPTTGSIHVQGRMASLLEVGTGFHPELTGRENIYMNGSIMGMTHKEIDKKLDEIVDFAGVARYLDTPVKRYSSGMTVRLGFSIAAHLDPEILVVDEVLAVGDAEFQKKAIGKMQDVSRGEGRTVLFVSHNMGSMQQLCTKGMLLENGLVAFTGTIGETIQQYQREIKPKQNFEEVDGDENTLQLRHVKLTSSDDTVFYNSSTITLSFEVKVSIPIRSLVIGFNIYSSYGYPIIRSDYNDFNNLTTLENGIYTFEFQIPPYMFSTGTYTIIFDVAEAAVKCYTTEKSHLSFDIIPDESHSCNTFNEVMSIKSSIVRGNWMTHFSKIK</sequence>
<dbReference type="PANTHER" id="PTHR46743:SF2">
    <property type="entry name" value="TEICHOIC ACIDS EXPORT ATP-BINDING PROTEIN TAGH"/>
    <property type="match status" value="1"/>
</dbReference>
<dbReference type="SUPFAM" id="SSF52540">
    <property type="entry name" value="P-loop containing nucleoside triphosphate hydrolases"/>
    <property type="match status" value="1"/>
</dbReference>
<dbReference type="InterPro" id="IPR003439">
    <property type="entry name" value="ABC_transporter-like_ATP-bd"/>
</dbReference>
<dbReference type="Gene3D" id="2.70.50.60">
    <property type="entry name" value="abc- transporter (atp binding component) like domain"/>
    <property type="match status" value="1"/>
</dbReference>
<reference evidence="6 7" key="1">
    <citation type="submission" date="2019-03" db="EMBL/GenBank/DDBJ databases">
        <title>Single cell metagenomics reveals metabolic interactions within the superorganism composed of flagellate Streblomastix strix and complex community of Bacteroidetes bacteria on its surface.</title>
        <authorList>
            <person name="Treitli S.C."/>
            <person name="Kolisko M."/>
            <person name="Husnik F."/>
            <person name="Keeling P."/>
            <person name="Hampl V."/>
        </authorList>
    </citation>
    <scope>NUCLEOTIDE SEQUENCE [LARGE SCALE GENOMIC DNA]</scope>
    <source>
        <strain evidence="6">St1</strain>
    </source>
</reference>
<dbReference type="CDD" id="cd03220">
    <property type="entry name" value="ABC_KpsT_Wzt"/>
    <property type="match status" value="1"/>
</dbReference>
<keyword evidence="3" id="KW-0547">Nucleotide-binding</keyword>
<dbReference type="Pfam" id="PF00005">
    <property type="entry name" value="ABC_tran"/>
    <property type="match status" value="1"/>
</dbReference>
<organism evidence="6 7">
    <name type="scientific">Candidatus Ordinivivax streblomastigis</name>
    <dbReference type="NCBI Taxonomy" id="2540710"/>
    <lineage>
        <taxon>Bacteria</taxon>
        <taxon>Pseudomonadati</taxon>
        <taxon>Bacteroidota</taxon>
        <taxon>Bacteroidia</taxon>
        <taxon>Bacteroidales</taxon>
        <taxon>Candidatus Ordinivivax</taxon>
    </lineage>
</organism>
<accession>A0A5M8P5T4</accession>
<dbReference type="InterPro" id="IPR029439">
    <property type="entry name" value="Wzt_C"/>
</dbReference>
<dbReference type="GO" id="GO:0140359">
    <property type="term" value="F:ABC-type transporter activity"/>
    <property type="evidence" value="ECO:0007669"/>
    <property type="project" value="InterPro"/>
</dbReference>
<comment type="similarity">
    <text evidence="1">Belongs to the ABC transporter superfamily.</text>
</comment>
<evidence type="ECO:0000313" key="7">
    <source>
        <dbReference type="Proteomes" id="UP000324575"/>
    </source>
</evidence>
<dbReference type="CDD" id="cd10147">
    <property type="entry name" value="Wzt_C-like"/>
    <property type="match status" value="1"/>
</dbReference>
<dbReference type="GO" id="GO:0005524">
    <property type="term" value="F:ATP binding"/>
    <property type="evidence" value="ECO:0007669"/>
    <property type="project" value="UniProtKB-KW"/>
</dbReference>
<dbReference type="PROSITE" id="PS50893">
    <property type="entry name" value="ABC_TRANSPORTER_2"/>
    <property type="match status" value="1"/>
</dbReference>
<dbReference type="InterPro" id="IPR003593">
    <property type="entry name" value="AAA+_ATPase"/>
</dbReference>
<feature type="domain" description="ABC transporter" evidence="5">
    <location>
        <begin position="45"/>
        <end position="270"/>
    </location>
</feature>